<dbReference type="InterPro" id="IPR023214">
    <property type="entry name" value="HAD_sf"/>
</dbReference>
<name>A0AAV9ASJ2_ACOGR</name>
<dbReference type="InterPro" id="IPR004305">
    <property type="entry name" value="Thiaminase-2/PQQC"/>
</dbReference>
<evidence type="ECO:0000313" key="3">
    <source>
        <dbReference type="Proteomes" id="UP001179952"/>
    </source>
</evidence>
<dbReference type="Pfam" id="PF03070">
    <property type="entry name" value="TENA_THI-4"/>
    <property type="match status" value="2"/>
</dbReference>
<dbReference type="InterPro" id="IPR016084">
    <property type="entry name" value="Haem_Oase-like_multi-hlx"/>
</dbReference>
<dbReference type="SUPFAM" id="SSF56784">
    <property type="entry name" value="HAD-like"/>
    <property type="match status" value="1"/>
</dbReference>
<sequence>MAVVATEEEGAARRLWIRSRKEATFAAYTPFVVCLASGVLELDVFRHYVAQDVHFLRAFAQAYEMAGDCADDDDDKAALSMLRKAILDELKMHDSVVDEWGVDLSKETTPNSATVKYTEFLLATAAGKVGGGKGPVMIVTPFEKTKIAAYTVGAMTPCMRLYAFLGKEIMDALQTVESSHPFKKWIDTYSSKSFEASVLQIEDLLDKLSVTLTGEELKLIERLYRQAMNLEIDFFLAQPITQPTVLPLKKLHDPTKSRFVIFSDFDLTCTIIDSSAILAEIAILTAPKSDQIGPQDAIPQRSSAALRDSWNALSSQYTEEYEECIESILPSEKATKFDYDGLRKALDQLSHFEKRANSRVIESEVLKGLSIDDIKRAGELLNLQDGCADFFRKIVNELNVDVHVLSYCWCGDLIRSAFSSGGLSALNIHSNEFKYEESISTGEIVSVMESPIDKATAFKEILESSSGDDCKKLSVYIGDSVGDLLCLLEADVGIVIGSSSSLRRVGEQFGVSFVPLLSGLVKKQKELVESDKSPIWSGLSGVLYTVSSWTEVHAFILGS</sequence>
<dbReference type="GO" id="GO:0006772">
    <property type="term" value="P:thiamine metabolic process"/>
    <property type="evidence" value="ECO:0007669"/>
    <property type="project" value="UniProtKB-ARBA"/>
</dbReference>
<dbReference type="Gene3D" id="3.40.50.1000">
    <property type="entry name" value="HAD superfamily/HAD-like"/>
    <property type="match status" value="1"/>
</dbReference>
<organism evidence="2 3">
    <name type="scientific">Acorus gramineus</name>
    <name type="common">Dwarf sweet flag</name>
    <dbReference type="NCBI Taxonomy" id="55184"/>
    <lineage>
        <taxon>Eukaryota</taxon>
        <taxon>Viridiplantae</taxon>
        <taxon>Streptophyta</taxon>
        <taxon>Embryophyta</taxon>
        <taxon>Tracheophyta</taxon>
        <taxon>Spermatophyta</taxon>
        <taxon>Magnoliopsida</taxon>
        <taxon>Liliopsida</taxon>
        <taxon>Acoraceae</taxon>
        <taxon>Acorus</taxon>
    </lineage>
</organism>
<dbReference type="Gene3D" id="1.20.910.10">
    <property type="entry name" value="Heme oxygenase-like"/>
    <property type="match status" value="1"/>
</dbReference>
<evidence type="ECO:0000313" key="2">
    <source>
        <dbReference type="EMBL" id="KAK1267113.1"/>
    </source>
</evidence>
<reference evidence="2" key="1">
    <citation type="journal article" date="2023" name="Nat. Commun.">
        <title>Diploid and tetraploid genomes of Acorus and the evolution of monocots.</title>
        <authorList>
            <person name="Ma L."/>
            <person name="Liu K.W."/>
            <person name="Li Z."/>
            <person name="Hsiao Y.Y."/>
            <person name="Qi Y."/>
            <person name="Fu T."/>
            <person name="Tang G.D."/>
            <person name="Zhang D."/>
            <person name="Sun W.H."/>
            <person name="Liu D.K."/>
            <person name="Li Y."/>
            <person name="Chen G.Z."/>
            <person name="Liu X.D."/>
            <person name="Liao X.Y."/>
            <person name="Jiang Y.T."/>
            <person name="Yu X."/>
            <person name="Hao Y."/>
            <person name="Huang J."/>
            <person name="Zhao X.W."/>
            <person name="Ke S."/>
            <person name="Chen Y.Y."/>
            <person name="Wu W.L."/>
            <person name="Hsu J.L."/>
            <person name="Lin Y.F."/>
            <person name="Huang M.D."/>
            <person name="Li C.Y."/>
            <person name="Huang L."/>
            <person name="Wang Z.W."/>
            <person name="Zhao X."/>
            <person name="Zhong W.Y."/>
            <person name="Peng D.H."/>
            <person name="Ahmad S."/>
            <person name="Lan S."/>
            <person name="Zhang J.S."/>
            <person name="Tsai W.C."/>
            <person name="Van de Peer Y."/>
            <person name="Liu Z.J."/>
        </authorList>
    </citation>
    <scope>NUCLEOTIDE SEQUENCE</scope>
    <source>
        <strain evidence="2">SCP</strain>
    </source>
</reference>
<dbReference type="SUPFAM" id="SSF48613">
    <property type="entry name" value="Heme oxygenase-like"/>
    <property type="match status" value="1"/>
</dbReference>
<dbReference type="InterPro" id="IPR050967">
    <property type="entry name" value="Thiamine_Salvage_TenA"/>
</dbReference>
<protein>
    <recommendedName>
        <fullName evidence="1">Thiaminase-2/PQQC domain-containing protein</fullName>
    </recommendedName>
</protein>
<keyword evidence="3" id="KW-1185">Reference proteome</keyword>
<gene>
    <name evidence="2" type="ORF">QJS04_geneDACA000103</name>
</gene>
<reference evidence="2" key="2">
    <citation type="submission" date="2023-06" db="EMBL/GenBank/DDBJ databases">
        <authorList>
            <person name="Ma L."/>
            <person name="Liu K.-W."/>
            <person name="Li Z."/>
            <person name="Hsiao Y.-Y."/>
            <person name="Qi Y."/>
            <person name="Fu T."/>
            <person name="Tang G."/>
            <person name="Zhang D."/>
            <person name="Sun W.-H."/>
            <person name="Liu D.-K."/>
            <person name="Li Y."/>
            <person name="Chen G.-Z."/>
            <person name="Liu X.-D."/>
            <person name="Liao X.-Y."/>
            <person name="Jiang Y.-T."/>
            <person name="Yu X."/>
            <person name="Hao Y."/>
            <person name="Huang J."/>
            <person name="Zhao X.-W."/>
            <person name="Ke S."/>
            <person name="Chen Y.-Y."/>
            <person name="Wu W.-L."/>
            <person name="Hsu J.-L."/>
            <person name="Lin Y.-F."/>
            <person name="Huang M.-D."/>
            <person name="Li C.-Y."/>
            <person name="Huang L."/>
            <person name="Wang Z.-W."/>
            <person name="Zhao X."/>
            <person name="Zhong W.-Y."/>
            <person name="Peng D.-H."/>
            <person name="Ahmad S."/>
            <person name="Lan S."/>
            <person name="Zhang J.-S."/>
            <person name="Tsai W.-C."/>
            <person name="Van De Peer Y."/>
            <person name="Liu Z.-J."/>
        </authorList>
    </citation>
    <scope>NUCLEOTIDE SEQUENCE</scope>
    <source>
        <strain evidence="2">SCP</strain>
        <tissue evidence="2">Leaves</tissue>
    </source>
</reference>
<dbReference type="PANTHER" id="PTHR43198">
    <property type="entry name" value="BIFUNCTIONAL TH2 PROTEIN"/>
    <property type="match status" value="1"/>
</dbReference>
<dbReference type="EMBL" id="JAUJYN010000007">
    <property type="protein sequence ID" value="KAK1267113.1"/>
    <property type="molecule type" value="Genomic_DNA"/>
</dbReference>
<evidence type="ECO:0000259" key="1">
    <source>
        <dbReference type="Pfam" id="PF03070"/>
    </source>
</evidence>
<dbReference type="FunFam" id="1.20.910.10:FF:000006">
    <property type="entry name" value="Bifunctional TH2 protein, mitochondrial"/>
    <property type="match status" value="1"/>
</dbReference>
<dbReference type="PANTHER" id="PTHR43198:SF2">
    <property type="entry name" value="SI:CH1073-67J19.1-RELATED"/>
    <property type="match status" value="1"/>
</dbReference>
<dbReference type="Proteomes" id="UP001179952">
    <property type="component" value="Unassembled WGS sequence"/>
</dbReference>
<feature type="domain" description="Thiaminase-2/PQQC" evidence="1">
    <location>
        <begin position="30"/>
        <end position="126"/>
    </location>
</feature>
<comment type="caution">
    <text evidence="2">The sequence shown here is derived from an EMBL/GenBank/DDBJ whole genome shotgun (WGS) entry which is preliminary data.</text>
</comment>
<dbReference type="AlphaFoldDB" id="A0AAV9ASJ2"/>
<feature type="domain" description="Thiaminase-2/PQQC" evidence="1">
    <location>
        <begin position="149"/>
        <end position="235"/>
    </location>
</feature>
<dbReference type="InterPro" id="IPR036412">
    <property type="entry name" value="HAD-like_sf"/>
</dbReference>
<accession>A0AAV9ASJ2</accession>
<dbReference type="GO" id="GO:0005829">
    <property type="term" value="C:cytosol"/>
    <property type="evidence" value="ECO:0007669"/>
    <property type="project" value="TreeGrafter"/>
</dbReference>
<proteinExistence type="predicted"/>
<dbReference type="CDD" id="cd19368">
    <property type="entry name" value="TenA_C_AtTH2-like"/>
    <property type="match status" value="1"/>
</dbReference>